<organism evidence="4">
    <name type="scientific">Brucella pinnipedialis M292/94/1</name>
    <dbReference type="NCBI Taxonomy" id="520462"/>
    <lineage>
        <taxon>Bacteria</taxon>
        <taxon>Pseudomonadati</taxon>
        <taxon>Pseudomonadota</taxon>
        <taxon>Alphaproteobacteria</taxon>
        <taxon>Hyphomicrobiales</taxon>
        <taxon>Brucellaceae</taxon>
        <taxon>Brucella/Ochrobactrum group</taxon>
        <taxon>Brucella</taxon>
    </lineage>
</organism>
<dbReference type="Gene3D" id="3.40.30.10">
    <property type="entry name" value="Glutaredoxin"/>
    <property type="match status" value="1"/>
</dbReference>
<evidence type="ECO:0000256" key="2">
    <source>
        <dbReference type="ARBA" id="ARBA00005791"/>
    </source>
</evidence>
<dbReference type="InterPro" id="IPR012336">
    <property type="entry name" value="Thioredoxin-like_fold"/>
</dbReference>
<name>A0A0E1X0X5_9HYPH</name>
<gene>
    <name evidence="4" type="ORF">BALG_00787</name>
</gene>
<dbReference type="AlphaFoldDB" id="A0A0E1X0X5"/>
<dbReference type="PROSITE" id="PS51352">
    <property type="entry name" value="THIOREDOXIN_2"/>
    <property type="match status" value="1"/>
</dbReference>
<evidence type="ECO:0000313" key="4">
    <source>
        <dbReference type="EMBL" id="EEZ30668.1"/>
    </source>
</evidence>
<feature type="domain" description="Thioredoxin" evidence="3">
    <location>
        <begin position="40"/>
        <end position="245"/>
    </location>
</feature>
<dbReference type="HOGENOM" id="CLU_000288_47_5_5"/>
<dbReference type="SUPFAM" id="SSF52833">
    <property type="entry name" value="Thioredoxin-like"/>
    <property type="match status" value="1"/>
</dbReference>
<dbReference type="PANTHER" id="PTHR13887">
    <property type="entry name" value="GLUTATHIONE S-TRANSFERASE KAPPA"/>
    <property type="match status" value="1"/>
</dbReference>
<sequence length="245" mass="27203">MLQVWRLAICCSRLYVENNSLKQDRMIRMPVALNRRHVISLAGAAAAGLAFTRGANAQQHAPEGIVDAIEIAKPGKLKDMVYGKADAPVTIVEYASLTCPHCADFKLITFPKIKEKYIDTGKARLIFRDFPFDPRATAAVMLARCAPEDHYFPMIDLFFRQQQQWATAEDGKAALLQIAKLAGFTQESFEACLTNQQLLNDVRATVERGSKEFGVNATPTFFINGKKYAGDLSFEEMSGFIDSAL</sequence>
<dbReference type="Proteomes" id="UP000004659">
    <property type="component" value="Unassembled WGS sequence"/>
</dbReference>
<comment type="function">
    <text evidence="1">May be required for disulfide bond formation in some proteins.</text>
</comment>
<protein>
    <submittedName>
        <fullName evidence="4">DSBA oxidoreductase</fullName>
    </submittedName>
</protein>
<dbReference type="EMBL" id="EQ999546">
    <property type="protein sequence ID" value="EEZ30668.1"/>
    <property type="molecule type" value="Genomic_DNA"/>
</dbReference>
<reference evidence="4" key="1">
    <citation type="submission" date="2009-01" db="EMBL/GenBank/DDBJ databases">
        <title>The Genome Sequence of Brucella pinnipedialis M292/94/1.</title>
        <authorList>
            <consortium name="The Broad Institute Genome Sequencing Platform"/>
            <person name="Ward D."/>
            <person name="Young S.K."/>
            <person name="Kodira C.D."/>
            <person name="Zeng Q."/>
            <person name="Koehrsen M."/>
            <person name="Alvarado L."/>
            <person name="Berlin A."/>
            <person name="Borenstein D."/>
            <person name="Chen Z."/>
            <person name="Engels R."/>
            <person name="Freedman E."/>
            <person name="Gellesch M."/>
            <person name="Goldberg J."/>
            <person name="Griggs A."/>
            <person name="Gujja S."/>
            <person name="Heiman D."/>
            <person name="Hepburn T."/>
            <person name="Howarth C."/>
            <person name="Jen D."/>
            <person name="Larson L."/>
            <person name="Lewis B."/>
            <person name="Mehta T."/>
            <person name="Park D."/>
            <person name="Pearson M."/>
            <person name="Roberts A."/>
            <person name="Saif S."/>
            <person name="Shea T."/>
            <person name="Shenoy N."/>
            <person name="Sisk P."/>
            <person name="Stolte C."/>
            <person name="Sykes S."/>
            <person name="Walk T."/>
            <person name="White J."/>
            <person name="Yandava C."/>
            <person name="Whatmore A.M."/>
            <person name="Perrett L.L."/>
            <person name="O'Callaghan D."/>
            <person name="Nusbaum C."/>
            <person name="Galagan J."/>
            <person name="Birren B."/>
        </authorList>
    </citation>
    <scope>NUCLEOTIDE SEQUENCE [LARGE SCALE GENOMIC DNA]</scope>
    <source>
        <strain evidence="4">M292/94/1</strain>
    </source>
</reference>
<dbReference type="InterPro" id="IPR013766">
    <property type="entry name" value="Thioredoxin_domain"/>
</dbReference>
<dbReference type="PANTHER" id="PTHR13887:SF56">
    <property type="entry name" value="THIOREDOXIN-LIKE REDUCTASE RV2466C"/>
    <property type="match status" value="1"/>
</dbReference>
<accession>A0A0E1X0X5</accession>
<evidence type="ECO:0000256" key="1">
    <source>
        <dbReference type="ARBA" id="ARBA00003565"/>
    </source>
</evidence>
<proteinExistence type="inferred from homology"/>
<dbReference type="Pfam" id="PF13462">
    <property type="entry name" value="Thioredoxin_4"/>
    <property type="match status" value="1"/>
</dbReference>
<evidence type="ECO:0000259" key="3">
    <source>
        <dbReference type="PROSITE" id="PS51352"/>
    </source>
</evidence>
<comment type="similarity">
    <text evidence="2">Belongs to the thioredoxin family. DsbA subfamily.</text>
</comment>
<dbReference type="CDD" id="cd02972">
    <property type="entry name" value="DsbA_family"/>
    <property type="match status" value="1"/>
</dbReference>
<dbReference type="InterPro" id="IPR036249">
    <property type="entry name" value="Thioredoxin-like_sf"/>
</dbReference>